<feature type="region of interest" description="Disordered" evidence="1">
    <location>
        <begin position="44"/>
        <end position="63"/>
    </location>
</feature>
<feature type="signal peptide" evidence="2">
    <location>
        <begin position="1"/>
        <end position="21"/>
    </location>
</feature>
<dbReference type="Proteomes" id="UP000030746">
    <property type="component" value="Unassembled WGS sequence"/>
</dbReference>
<reference evidence="3 4" key="1">
    <citation type="journal article" date="2013" name="Nature">
        <title>Insights into bilaterian evolution from three spiralian genomes.</title>
        <authorList>
            <person name="Simakov O."/>
            <person name="Marletaz F."/>
            <person name="Cho S.J."/>
            <person name="Edsinger-Gonzales E."/>
            <person name="Havlak P."/>
            <person name="Hellsten U."/>
            <person name="Kuo D.H."/>
            <person name="Larsson T."/>
            <person name="Lv J."/>
            <person name="Arendt D."/>
            <person name="Savage R."/>
            <person name="Osoegawa K."/>
            <person name="de Jong P."/>
            <person name="Grimwood J."/>
            <person name="Chapman J.A."/>
            <person name="Shapiro H."/>
            <person name="Aerts A."/>
            <person name="Otillar R.P."/>
            <person name="Terry A.Y."/>
            <person name="Boore J.L."/>
            <person name="Grigoriev I.V."/>
            <person name="Lindberg D.R."/>
            <person name="Seaver E.C."/>
            <person name="Weisblat D.A."/>
            <person name="Putnam N.H."/>
            <person name="Rokhsar D.S."/>
        </authorList>
    </citation>
    <scope>NUCLEOTIDE SEQUENCE [LARGE SCALE GENOMIC DNA]</scope>
</reference>
<evidence type="ECO:0000313" key="3">
    <source>
        <dbReference type="EMBL" id="ESO99003.1"/>
    </source>
</evidence>
<feature type="region of interest" description="Disordered" evidence="1">
    <location>
        <begin position="154"/>
        <end position="179"/>
    </location>
</feature>
<sequence>MDIKLFIVDFFLIVCLGLSVAQNNARDYYMMNARLRQQPNGARLVSVDQPLPPPAPKKTPSYNPHVVRVDPQPAAYPAPSGQPLPTVVYAQNQPSGPPQRSVVYAQSGASRPAAYVQRGPTNVVYAQRGPPTSNIVYAQSGPPAQSVVYAQNPQNAQPRSKVYYSPSTQNEPPRTSDPYRSVVYAQPQSPARHGPVHTHVIAAPTGHHAPESHIAHPQAPRVIYAQRAQAGQPQNTRVVYVSPTAQSPNTPPGQTPKVVHSPSPRVIYAQNPPIVYDPNPRPLSSPQVVYAQSPRVVYAQSPPVVYAQPPQVVYVRSPQAVYAQSPGHKKVVMLTPGTHKRSPTNITHQSPQPQNQHSQHNPVLNNPVPQGVGTTPNPLVGLGPYGFEVPKPRLVSGQNTVWITTTPSNNYVSPTTIANFDAYARIMNSSLPKAEGLPAYCRVDPRSRGLFCVIPNGDTMQYDVLRQWSVNTGLNKSVYITCMPGGSFALSWPMRAMNIVNLHVRNCAMIDFFKYMGTSSVIPDKLQSLEIYNSMVNIKLAELAVLIKRSNQLRSAFSTTDDCGQKTLKKYVFKDMKFEVFSQNLTFSQYSKVRRFLDKFLQMAKLQTCTYPNLIHLDESGSPLSSLYYHQLVTTNAVFPKLKTYLSSGIGLTEIPKELSSFPKHFPCMVYLDLSNNLITAAKFNLEFRGECLTPSTDPVYINLRNNRIAMLPTMQIEFLLDSRIIVDLQGNPINCAVQSNTLRQYAMDMATAFPKYAAILNATPCFSPKEIAKAMPPLPPVPGMPLPADATSVVPGLPESIVPPMPPGLPPGISPLSPGIPATDPGLPPLPPGMAGLSGLPMDMSFIPGMPMPPVPGMPVYDLIPHPFGHPHPVPPPSLAV</sequence>
<dbReference type="RefSeq" id="XP_009050283.1">
    <property type="nucleotide sequence ID" value="XM_009052035.1"/>
</dbReference>
<feature type="region of interest" description="Disordered" evidence="1">
    <location>
        <begin position="69"/>
        <end position="102"/>
    </location>
</feature>
<dbReference type="CTD" id="20242581"/>
<accession>V4A525</accession>
<dbReference type="AlphaFoldDB" id="V4A525"/>
<keyword evidence="2" id="KW-0732">Signal</keyword>
<name>V4A525_LOTGI</name>
<organism evidence="3 4">
    <name type="scientific">Lottia gigantea</name>
    <name type="common">Giant owl limpet</name>
    <dbReference type="NCBI Taxonomy" id="225164"/>
    <lineage>
        <taxon>Eukaryota</taxon>
        <taxon>Metazoa</taxon>
        <taxon>Spiralia</taxon>
        <taxon>Lophotrochozoa</taxon>
        <taxon>Mollusca</taxon>
        <taxon>Gastropoda</taxon>
        <taxon>Patellogastropoda</taxon>
        <taxon>Lottioidea</taxon>
        <taxon>Lottiidae</taxon>
        <taxon>Lottia</taxon>
    </lineage>
</organism>
<evidence type="ECO:0000256" key="2">
    <source>
        <dbReference type="SAM" id="SignalP"/>
    </source>
</evidence>
<dbReference type="Gene3D" id="3.80.10.10">
    <property type="entry name" value="Ribonuclease Inhibitor"/>
    <property type="match status" value="1"/>
</dbReference>
<dbReference type="EMBL" id="KB201194">
    <property type="protein sequence ID" value="ESO99003.1"/>
    <property type="molecule type" value="Genomic_DNA"/>
</dbReference>
<dbReference type="SUPFAM" id="SSF52058">
    <property type="entry name" value="L domain-like"/>
    <property type="match status" value="1"/>
</dbReference>
<evidence type="ECO:0000313" key="4">
    <source>
        <dbReference type="Proteomes" id="UP000030746"/>
    </source>
</evidence>
<protein>
    <submittedName>
        <fullName evidence="3">Uncharacterized protein</fullName>
    </submittedName>
</protein>
<dbReference type="HOGENOM" id="CLU_326605_0_0_1"/>
<feature type="chain" id="PRO_5004716880" evidence="2">
    <location>
        <begin position="22"/>
        <end position="882"/>
    </location>
</feature>
<proteinExistence type="predicted"/>
<evidence type="ECO:0000256" key="1">
    <source>
        <dbReference type="SAM" id="MobiDB-lite"/>
    </source>
</evidence>
<feature type="compositionally biased region" description="Low complexity" evidence="1">
    <location>
        <begin position="348"/>
        <end position="362"/>
    </location>
</feature>
<keyword evidence="4" id="KW-1185">Reference proteome</keyword>
<dbReference type="KEGG" id="lgi:LOTGIDRAFT_174003"/>
<feature type="region of interest" description="Disordered" evidence="1">
    <location>
        <begin position="338"/>
        <end position="365"/>
    </location>
</feature>
<dbReference type="GeneID" id="20242581"/>
<dbReference type="InterPro" id="IPR032675">
    <property type="entry name" value="LRR_dom_sf"/>
</dbReference>
<gene>
    <name evidence="3" type="ORF">LOTGIDRAFT_174003</name>
</gene>